<evidence type="ECO:0000313" key="2">
    <source>
        <dbReference type="EMBL" id="ETO22978.1"/>
    </source>
</evidence>
<dbReference type="PROSITE" id="PS50106">
    <property type="entry name" value="PDZ"/>
    <property type="match status" value="1"/>
</dbReference>
<feature type="domain" description="PDZ" evidence="1">
    <location>
        <begin position="118"/>
        <end position="172"/>
    </location>
</feature>
<evidence type="ECO:0000259" key="1">
    <source>
        <dbReference type="PROSITE" id="PS50106"/>
    </source>
</evidence>
<evidence type="ECO:0000313" key="3">
    <source>
        <dbReference type="Proteomes" id="UP000023152"/>
    </source>
</evidence>
<keyword evidence="3" id="KW-1185">Reference proteome</keyword>
<dbReference type="Proteomes" id="UP000023152">
    <property type="component" value="Unassembled WGS sequence"/>
</dbReference>
<organism evidence="2 3">
    <name type="scientific">Reticulomyxa filosa</name>
    <dbReference type="NCBI Taxonomy" id="46433"/>
    <lineage>
        <taxon>Eukaryota</taxon>
        <taxon>Sar</taxon>
        <taxon>Rhizaria</taxon>
        <taxon>Retaria</taxon>
        <taxon>Foraminifera</taxon>
        <taxon>Monothalamids</taxon>
        <taxon>Reticulomyxidae</taxon>
        <taxon>Reticulomyxa</taxon>
    </lineage>
</organism>
<reference evidence="2 3" key="1">
    <citation type="journal article" date="2013" name="Curr. Biol.">
        <title>The Genome of the Foraminiferan Reticulomyxa filosa.</title>
        <authorList>
            <person name="Glockner G."/>
            <person name="Hulsmann N."/>
            <person name="Schleicher M."/>
            <person name="Noegel A.A."/>
            <person name="Eichinger L."/>
            <person name="Gallinger C."/>
            <person name="Pawlowski J."/>
            <person name="Sierra R."/>
            <person name="Euteneuer U."/>
            <person name="Pillet L."/>
            <person name="Moustafa A."/>
            <person name="Platzer M."/>
            <person name="Groth M."/>
            <person name="Szafranski K."/>
            <person name="Schliwa M."/>
        </authorList>
    </citation>
    <scope>NUCLEOTIDE SEQUENCE [LARGE SCALE GENOMIC DNA]</scope>
</reference>
<protein>
    <recommendedName>
        <fullName evidence="1">PDZ domain-containing protein</fullName>
    </recommendedName>
</protein>
<gene>
    <name evidence="2" type="ORF">RFI_14206</name>
</gene>
<dbReference type="EMBL" id="ASPP01010322">
    <property type="protein sequence ID" value="ETO22978.1"/>
    <property type="molecule type" value="Genomic_DNA"/>
</dbReference>
<dbReference type="InterPro" id="IPR036034">
    <property type="entry name" value="PDZ_sf"/>
</dbReference>
<sequence length="208" mass="23969">MQREHPLWEKDGDDKAKLWLKYDDLWTLEYGGEDLYIAYSELFFFFFLSTKKKLSTHRKLPPSSGWEAVDKGEYPAPGVILHRIEQQVVEKDIDREAKDDVYIPIEFFSCQFDVTAQLGFTLKVQDNVVVVENVGEGQGKNADLQPGDILSAIDGQDVTLMASVKQVTDFLKTKIQEHRDSGISFIFFYPNLSFLKKKKQLYTTNNDK</sequence>
<dbReference type="Gene3D" id="2.30.42.10">
    <property type="match status" value="1"/>
</dbReference>
<accession>X6NAQ1</accession>
<dbReference type="Pfam" id="PF00595">
    <property type="entry name" value="PDZ"/>
    <property type="match status" value="1"/>
</dbReference>
<comment type="caution">
    <text evidence="2">The sequence shown here is derived from an EMBL/GenBank/DDBJ whole genome shotgun (WGS) entry which is preliminary data.</text>
</comment>
<name>X6NAQ1_RETFI</name>
<proteinExistence type="predicted"/>
<dbReference type="AlphaFoldDB" id="X6NAQ1"/>
<dbReference type="SUPFAM" id="SSF50156">
    <property type="entry name" value="PDZ domain-like"/>
    <property type="match status" value="1"/>
</dbReference>
<dbReference type="InterPro" id="IPR001478">
    <property type="entry name" value="PDZ"/>
</dbReference>